<dbReference type="InterPro" id="IPR006927">
    <property type="entry name" value="DUF639"/>
</dbReference>
<keyword evidence="1" id="KW-0812">Transmembrane</keyword>
<proteinExistence type="predicted"/>
<dbReference type="STRING" id="4155.A0A022PYV2"/>
<dbReference type="PANTHER" id="PTHR31860">
    <property type="entry name" value="HEAT-INDUCIBLE TRANSCRIPTION REPRESSOR (DUF639)-RELATED"/>
    <property type="match status" value="1"/>
</dbReference>
<dbReference type="Proteomes" id="UP000030748">
    <property type="component" value="Unassembled WGS sequence"/>
</dbReference>
<keyword evidence="3" id="KW-1185">Reference proteome</keyword>
<dbReference type="AlphaFoldDB" id="A0A022PYV2"/>
<evidence type="ECO:0000313" key="2">
    <source>
        <dbReference type="EMBL" id="EYU20961.1"/>
    </source>
</evidence>
<sequence length="159" mass="18294">MSFRDWIKYALPSIFVFLALVMLWRRYTWNKRQLGAFKIVAPPSKNAVEQLLTLQEAITQAESLIQSGNIILLKTRALLYAVAPQATVKLSIVLVLTGTVIAVLPLKYLMLLVFVESFTMNMPLRKESSERGLRRIREWWVRIPAAPVELVKPDDKKRK</sequence>
<organism evidence="2 3">
    <name type="scientific">Erythranthe guttata</name>
    <name type="common">Yellow monkey flower</name>
    <name type="synonym">Mimulus guttatus</name>
    <dbReference type="NCBI Taxonomy" id="4155"/>
    <lineage>
        <taxon>Eukaryota</taxon>
        <taxon>Viridiplantae</taxon>
        <taxon>Streptophyta</taxon>
        <taxon>Embryophyta</taxon>
        <taxon>Tracheophyta</taxon>
        <taxon>Spermatophyta</taxon>
        <taxon>Magnoliopsida</taxon>
        <taxon>eudicotyledons</taxon>
        <taxon>Gunneridae</taxon>
        <taxon>Pentapetalae</taxon>
        <taxon>asterids</taxon>
        <taxon>lamiids</taxon>
        <taxon>Lamiales</taxon>
        <taxon>Phrymaceae</taxon>
        <taxon>Erythranthe</taxon>
    </lineage>
</organism>
<evidence type="ECO:0000256" key="1">
    <source>
        <dbReference type="SAM" id="Phobius"/>
    </source>
</evidence>
<dbReference type="PANTHER" id="PTHR31860:SF4">
    <property type="entry name" value="OS02G0637800 PROTEIN"/>
    <property type="match status" value="1"/>
</dbReference>
<dbReference type="eggNOG" id="ENOG502SP3I">
    <property type="taxonomic scope" value="Eukaryota"/>
</dbReference>
<keyword evidence="1" id="KW-1133">Transmembrane helix</keyword>
<name>A0A022PYV2_ERYGU</name>
<dbReference type="EMBL" id="KI632251">
    <property type="protein sequence ID" value="EYU20961.1"/>
    <property type="molecule type" value="Genomic_DNA"/>
</dbReference>
<reference evidence="2 3" key="1">
    <citation type="journal article" date="2013" name="Proc. Natl. Acad. Sci. U.S.A.">
        <title>Fine-scale variation in meiotic recombination in Mimulus inferred from population shotgun sequencing.</title>
        <authorList>
            <person name="Hellsten U."/>
            <person name="Wright K.M."/>
            <person name="Jenkins J."/>
            <person name="Shu S."/>
            <person name="Yuan Y."/>
            <person name="Wessler S.R."/>
            <person name="Schmutz J."/>
            <person name="Willis J.H."/>
            <person name="Rokhsar D.S."/>
        </authorList>
    </citation>
    <scope>NUCLEOTIDE SEQUENCE [LARGE SCALE GENOMIC DNA]</scope>
    <source>
        <strain evidence="3">cv. DUN x IM62</strain>
    </source>
</reference>
<gene>
    <name evidence="2" type="ORF">MIMGU_mgv11b020385mg</name>
</gene>
<evidence type="ECO:0000313" key="3">
    <source>
        <dbReference type="Proteomes" id="UP000030748"/>
    </source>
</evidence>
<feature type="transmembrane region" description="Helical" evidence="1">
    <location>
        <begin position="6"/>
        <end position="24"/>
    </location>
</feature>
<protein>
    <submittedName>
        <fullName evidence="2">Uncharacterized protein</fullName>
    </submittedName>
</protein>
<keyword evidence="1" id="KW-0472">Membrane</keyword>
<dbReference type="Pfam" id="PF04842">
    <property type="entry name" value="DUF639"/>
    <property type="match status" value="1"/>
</dbReference>
<accession>A0A022PYV2</accession>